<evidence type="ECO:0008006" key="4">
    <source>
        <dbReference type="Google" id="ProtNLM"/>
    </source>
</evidence>
<keyword evidence="1" id="KW-0812">Transmembrane</keyword>
<protein>
    <recommendedName>
        <fullName evidence="4">F0F1-ATPase subunit Ca2+/Mg2+ transporter</fullName>
    </recommendedName>
</protein>
<evidence type="ECO:0000313" key="3">
    <source>
        <dbReference type="Proteomes" id="UP000217103"/>
    </source>
</evidence>
<keyword evidence="3" id="KW-1185">Reference proteome</keyword>
<feature type="transmembrane region" description="Helical" evidence="1">
    <location>
        <begin position="64"/>
        <end position="84"/>
    </location>
</feature>
<reference evidence="2 3" key="1">
    <citation type="submission" date="2016-10" db="EMBL/GenBank/DDBJ databases">
        <authorList>
            <person name="de Groot N.N."/>
        </authorList>
    </citation>
    <scope>NUCLEOTIDE SEQUENCE [LARGE SCALE GENOMIC DNA]</scope>
    <source>
        <strain evidence="2 3">DSM 43794</strain>
    </source>
</reference>
<gene>
    <name evidence="2" type="ORF">SAMN04489764_2711</name>
</gene>
<evidence type="ECO:0000256" key="1">
    <source>
        <dbReference type="SAM" id="Phobius"/>
    </source>
</evidence>
<keyword evidence="1" id="KW-0472">Membrane</keyword>
<name>A0A1H1EZS0_9ACTN</name>
<dbReference type="EMBL" id="FNKK01000002">
    <property type="protein sequence ID" value="SDQ94232.1"/>
    <property type="molecule type" value="Genomic_DNA"/>
</dbReference>
<proteinExistence type="predicted"/>
<keyword evidence="1" id="KW-1133">Transmembrane helix</keyword>
<dbReference type="AlphaFoldDB" id="A0A1H1EZS0"/>
<sequence>MISRGYSTMPAGCYRRGAMSEKERSQENEGRAFADAAWSVPSYLISGMLIWGGLGWLASRWTGAVVLFPIGLIIGVVLAIYLVYVKYGR</sequence>
<organism evidence="2 3">
    <name type="scientific">Thermostaphylospora chromogena</name>
    <dbReference type="NCBI Taxonomy" id="35622"/>
    <lineage>
        <taxon>Bacteria</taxon>
        <taxon>Bacillati</taxon>
        <taxon>Actinomycetota</taxon>
        <taxon>Actinomycetes</taxon>
        <taxon>Streptosporangiales</taxon>
        <taxon>Thermomonosporaceae</taxon>
        <taxon>Thermostaphylospora</taxon>
    </lineage>
</organism>
<accession>A0A1H1EZS0</accession>
<dbReference type="Proteomes" id="UP000217103">
    <property type="component" value="Unassembled WGS sequence"/>
</dbReference>
<evidence type="ECO:0000313" key="2">
    <source>
        <dbReference type="EMBL" id="SDQ94232.1"/>
    </source>
</evidence>
<feature type="transmembrane region" description="Helical" evidence="1">
    <location>
        <begin position="32"/>
        <end position="58"/>
    </location>
</feature>
<dbReference type="STRING" id="35622.SAMN04489764_2711"/>